<dbReference type="FunFam" id="3.30.2080.10:FF:000001">
    <property type="entry name" value="Alpha-1,2-mannosidase subfamily"/>
    <property type="match status" value="1"/>
</dbReference>
<dbReference type="InterPro" id="IPR012939">
    <property type="entry name" value="Glyco_hydro_92"/>
</dbReference>
<dbReference type="InterPro" id="IPR050883">
    <property type="entry name" value="PNGase"/>
</dbReference>
<name>A0A8J2ZV78_9BACL</name>
<dbReference type="GO" id="GO:0000224">
    <property type="term" value="F:peptide-N4-(N-acetyl-beta-glucosaminyl)asparagine amidase activity"/>
    <property type="evidence" value="ECO:0007669"/>
    <property type="project" value="TreeGrafter"/>
</dbReference>
<dbReference type="GO" id="GO:0006516">
    <property type="term" value="P:glycoprotein catabolic process"/>
    <property type="evidence" value="ECO:0007669"/>
    <property type="project" value="TreeGrafter"/>
</dbReference>
<dbReference type="RefSeq" id="WP_188496868.1">
    <property type="nucleotide sequence ID" value="NZ_BMFV01000009.1"/>
</dbReference>
<dbReference type="SUPFAM" id="SSF48208">
    <property type="entry name" value="Six-hairpin glycosidases"/>
    <property type="match status" value="1"/>
</dbReference>
<evidence type="ECO:0000313" key="5">
    <source>
        <dbReference type="Proteomes" id="UP000656813"/>
    </source>
</evidence>
<gene>
    <name evidence="4" type="ORF">GCM10007096_15890</name>
</gene>
<evidence type="ECO:0000259" key="2">
    <source>
        <dbReference type="Pfam" id="PF07971"/>
    </source>
</evidence>
<dbReference type="EMBL" id="BMFV01000009">
    <property type="protein sequence ID" value="GGH80053.1"/>
    <property type="molecule type" value="Genomic_DNA"/>
</dbReference>
<evidence type="ECO:0000256" key="1">
    <source>
        <dbReference type="SAM" id="MobiDB-lite"/>
    </source>
</evidence>
<feature type="compositionally biased region" description="Basic and acidic residues" evidence="1">
    <location>
        <begin position="722"/>
        <end position="734"/>
    </location>
</feature>
<reference evidence="4" key="1">
    <citation type="journal article" date="2014" name="Int. J. Syst. Evol. Microbiol.">
        <title>Complete genome sequence of Corynebacterium casei LMG S-19264T (=DSM 44701T), isolated from a smear-ripened cheese.</title>
        <authorList>
            <consortium name="US DOE Joint Genome Institute (JGI-PGF)"/>
            <person name="Walter F."/>
            <person name="Albersmeier A."/>
            <person name="Kalinowski J."/>
            <person name="Ruckert C."/>
        </authorList>
    </citation>
    <scope>NUCLEOTIDE SEQUENCE</scope>
    <source>
        <strain evidence="4">CGMCC 1.12777</strain>
    </source>
</reference>
<dbReference type="InterPro" id="IPR041371">
    <property type="entry name" value="GH92_N"/>
</dbReference>
<dbReference type="GO" id="GO:0005829">
    <property type="term" value="C:cytosol"/>
    <property type="evidence" value="ECO:0007669"/>
    <property type="project" value="TreeGrafter"/>
</dbReference>
<reference evidence="4" key="2">
    <citation type="submission" date="2020-09" db="EMBL/GenBank/DDBJ databases">
        <authorList>
            <person name="Sun Q."/>
            <person name="Zhou Y."/>
        </authorList>
    </citation>
    <scope>NUCLEOTIDE SEQUENCE</scope>
    <source>
        <strain evidence="4">CGMCC 1.12777</strain>
    </source>
</reference>
<comment type="caution">
    <text evidence="4">The sequence shown here is derived from an EMBL/GenBank/DDBJ whole genome shotgun (WGS) entry which is preliminary data.</text>
</comment>
<dbReference type="InterPro" id="IPR014718">
    <property type="entry name" value="GH-type_carb-bd"/>
</dbReference>
<keyword evidence="5" id="KW-1185">Reference proteome</keyword>
<dbReference type="InterPro" id="IPR005887">
    <property type="entry name" value="GH92_a_mannosidase_put"/>
</dbReference>
<dbReference type="AlphaFoldDB" id="A0A8J2ZV78"/>
<evidence type="ECO:0000259" key="3">
    <source>
        <dbReference type="Pfam" id="PF17678"/>
    </source>
</evidence>
<evidence type="ECO:0000313" key="4">
    <source>
        <dbReference type="EMBL" id="GGH80053.1"/>
    </source>
</evidence>
<dbReference type="Proteomes" id="UP000656813">
    <property type="component" value="Unassembled WGS sequence"/>
</dbReference>
<dbReference type="PANTHER" id="PTHR12143:SF43">
    <property type="entry name" value="PUTATIVE-RELATED"/>
    <property type="match status" value="1"/>
</dbReference>
<dbReference type="Gene3D" id="1.20.1050.60">
    <property type="entry name" value="alpha-1,2-mannosidase"/>
    <property type="match status" value="1"/>
</dbReference>
<dbReference type="InterPro" id="IPR008928">
    <property type="entry name" value="6-hairpin_glycosidase_sf"/>
</dbReference>
<proteinExistence type="predicted"/>
<dbReference type="Gene3D" id="2.70.98.10">
    <property type="match status" value="1"/>
</dbReference>
<dbReference type="GO" id="GO:0005975">
    <property type="term" value="P:carbohydrate metabolic process"/>
    <property type="evidence" value="ECO:0007669"/>
    <property type="project" value="InterPro"/>
</dbReference>
<accession>A0A8J2ZV78</accession>
<dbReference type="Gene3D" id="3.30.2080.10">
    <property type="entry name" value="GH92 mannosidase domain"/>
    <property type="match status" value="1"/>
</dbReference>
<sequence length="744" mass="85624">MLDLIDTRQGTDNQHSYSNGNTLPYTGVPFGMNFFVPQTKNDQGSWFFNPRDRVFQGFRLTHQPSPWMGDFSHFLMTPVSGHFSNSDLFHYQSSYRPESAIFKPHYLQIKQWRYQITNELVPTTYGAIIRSHYQQDTLPGMFLHFPGLSEVSIDPQKQQVSGFLSNFSGCEDPEFKMYFMIQFNQPIDREQTGFFLTDGTFENAIDCQGEDKTLLLRFSLDHTKTLETKLATSFIHGGQAQLNLNRELVPYDFNQLKATSASQWEYYLNKIEVSHRDMSLIKTFYHCMYRLFLFPQKFYENNEAGEPMHYDTTSRQIKPGVMYTNNGFWDTYRSVYPLFSLIIPEEYEEMLQGFLNSYRETGYLPKWLSPDERGIMPGTLIDAVIADAANKGIGQALMPEFLEAMNRTATTQSSNSKYGRQGTEDYLKYGYIPSDHHESVNHTLDYAYSDFCISRVAQHLNQEELAHTYEKRAYHYLNLFDPETGFMRAKDKDGIFRENFKDTSWGLDYAEGSAWQSSFAVFHDIAGLIKAHGGKEVFRKKLADLCNQEPTFDVKGYGFEIHEMSEMAAVDFGQLALSNQPSFHLPYLFNYVDDPSSSQVLLKQLMTQLFDSSSTGYPGDEDNGSMSGWYIFSSMGFYPVCPGSGEYVLGIPLFDTVNIHLPNQKVVTIQTSHNEPQFNFVHQVTVNHQPYSKLFFTHELLKEGAEIQFDLGLVPEHQSYSNDERPFSLSEKRSTAPLNSVTKR</sequence>
<feature type="domain" description="Glycosyl hydrolase family 92 N-terminal" evidence="3">
    <location>
        <begin position="5"/>
        <end position="233"/>
    </location>
</feature>
<dbReference type="NCBIfam" id="TIGR01180">
    <property type="entry name" value="aman2_put"/>
    <property type="match status" value="1"/>
</dbReference>
<dbReference type="GO" id="GO:0030246">
    <property type="term" value="F:carbohydrate binding"/>
    <property type="evidence" value="ECO:0007669"/>
    <property type="project" value="InterPro"/>
</dbReference>
<dbReference type="Pfam" id="PF17678">
    <property type="entry name" value="Glyco_hydro_92N"/>
    <property type="match status" value="1"/>
</dbReference>
<feature type="region of interest" description="Disordered" evidence="1">
    <location>
        <begin position="722"/>
        <end position="744"/>
    </location>
</feature>
<protein>
    <submittedName>
        <fullName evidence="4">Alpha-1,2-mannosidase</fullName>
    </submittedName>
</protein>
<organism evidence="4 5">
    <name type="scientific">Pullulanibacillus pueri</name>
    <dbReference type="NCBI Taxonomy" id="1437324"/>
    <lineage>
        <taxon>Bacteria</taxon>
        <taxon>Bacillati</taxon>
        <taxon>Bacillota</taxon>
        <taxon>Bacilli</taxon>
        <taxon>Bacillales</taxon>
        <taxon>Sporolactobacillaceae</taxon>
        <taxon>Pullulanibacillus</taxon>
    </lineage>
</organism>
<dbReference type="Gene3D" id="1.20.1610.10">
    <property type="entry name" value="alpha-1,2-mannosidases domains"/>
    <property type="match status" value="1"/>
</dbReference>
<feature type="domain" description="Glycosyl hydrolase family 92" evidence="2">
    <location>
        <begin position="239"/>
        <end position="712"/>
    </location>
</feature>
<dbReference type="Pfam" id="PF07971">
    <property type="entry name" value="Glyco_hydro_92"/>
    <property type="match status" value="1"/>
</dbReference>
<dbReference type="PANTHER" id="PTHR12143">
    <property type="entry name" value="PEPTIDE N-GLYCANASE PNGASE -RELATED"/>
    <property type="match status" value="1"/>
</dbReference>